<dbReference type="RefSeq" id="YP_005229771.1">
    <property type="nucleotide sequence ID" value="NC_016846.1"/>
</dbReference>
<protein>
    <submittedName>
        <fullName evidence="1">Uncharacterized protein</fullName>
    </submittedName>
</protein>
<keyword evidence="1" id="KW-0614">Plasmid</keyword>
<evidence type="ECO:0000313" key="1">
    <source>
        <dbReference type="EMBL" id="AEW92204.1"/>
    </source>
</evidence>
<dbReference type="HOGENOM" id="CLU_3328987_0_0_6"/>
<dbReference type="AlphaFoldDB" id="A0A0H3GWI7"/>
<gene>
    <name evidence="1" type="ordered locus">KPHS_p201550</name>
</gene>
<dbReference type="GeneID" id="11844968"/>
<dbReference type="RefSeq" id="WP_014343520.1">
    <property type="nucleotide sequence ID" value="NC_016846.1"/>
</dbReference>
<organism evidence="1 2">
    <name type="scientific">Klebsiella pneumoniae subsp. pneumoniae (strain HS11286)</name>
    <dbReference type="NCBI Taxonomy" id="1125630"/>
    <lineage>
        <taxon>Bacteria</taxon>
        <taxon>Pseudomonadati</taxon>
        <taxon>Pseudomonadota</taxon>
        <taxon>Gammaproteobacteria</taxon>
        <taxon>Enterobacterales</taxon>
        <taxon>Enterobacteriaceae</taxon>
        <taxon>Klebsiella/Raoultella group</taxon>
        <taxon>Klebsiella</taxon>
        <taxon>Klebsiella pneumoniae complex</taxon>
    </lineage>
</organism>
<geneLocation type="plasmid" evidence="1 2">
    <name>pKPHS2</name>
</geneLocation>
<evidence type="ECO:0000313" key="2">
    <source>
        <dbReference type="Proteomes" id="UP000007841"/>
    </source>
</evidence>
<dbReference type="KEGG" id="kpm:KPHS_p201550"/>
<keyword evidence="2" id="KW-1185">Reference proteome</keyword>
<name>A0A0H3GWI7_KLEPH</name>
<dbReference type="Proteomes" id="UP000007841">
    <property type="component" value="Plasmid pKPHS2"/>
</dbReference>
<accession>A0A0H3GWI7</accession>
<dbReference type="EMBL" id="CP003224">
    <property type="protein sequence ID" value="AEW92204.1"/>
    <property type="molecule type" value="Genomic_DNA"/>
</dbReference>
<proteinExistence type="predicted"/>
<sequence length="38" mass="4333">MLKSCSFIFPPDTLIFTGYAYSVRRETGRDQGVKVPDH</sequence>
<reference evidence="2" key="1">
    <citation type="journal article" date="2012" name="J. Bacteriol.">
        <title>Complete genome sequence of Klebsiella pneumoniae subsp. pneumoniae HS11286, a multidrug-resistant strain isolated from human sputum.</title>
        <authorList>
            <person name="Liu P."/>
            <person name="Li P."/>
            <person name="Jiang X."/>
            <person name="Bi D."/>
            <person name="Xie Y."/>
            <person name="Tai C."/>
            <person name="Deng Z."/>
            <person name="Rajakumar K."/>
            <person name="Ou H.Y."/>
        </authorList>
    </citation>
    <scope>NUCLEOTIDE SEQUENCE [LARGE SCALE GENOMIC DNA]</scope>
    <source>
        <strain evidence="2">HS11286</strain>
        <plasmid evidence="2">pKPHS2</plasmid>
    </source>
</reference>